<dbReference type="AlphaFoldDB" id="A0A2M7XEI7"/>
<name>A0A2M7XEI7_9BACT</name>
<keyword evidence="1" id="KW-0812">Transmembrane</keyword>
<feature type="transmembrane region" description="Helical" evidence="1">
    <location>
        <begin position="36"/>
        <end position="60"/>
    </location>
</feature>
<comment type="caution">
    <text evidence="2">The sequence shown here is derived from an EMBL/GenBank/DDBJ whole genome shotgun (WGS) entry which is preliminary data.</text>
</comment>
<accession>A0A2M7XEI7</accession>
<evidence type="ECO:0000313" key="2">
    <source>
        <dbReference type="EMBL" id="PJA46272.1"/>
    </source>
</evidence>
<sequence length="274" mass="30080">MDLLSTPNGSEELLRKHAAAKRGDAYWYLRGEHSSIAFTAGPFMTLLMTAITWFCVNAAVGLFTHNPSDWQDIYSPVGGVIASLVGVVFGLLTLGCLLGVLSSGKEYFDLVTGKKYLHRRTEEEEATLQDKLVLDAVELRRQVDIYNTLFRELVCQEGMDAAGLPTDIDVVRGRLVAQALHDDLAPKLLQLDALIKRREHQSSGQTVDLAALQEVLGDRHRDVLAELKTQQEMGGDAAAHMLHSVILNDETNVELGDASAFARKLAAKRGQQAQ</sequence>
<feature type="transmembrane region" description="Helical" evidence="1">
    <location>
        <begin position="80"/>
        <end position="101"/>
    </location>
</feature>
<organism evidence="2 3">
    <name type="scientific">Candidatus Uhrbacteria bacterium CG_4_9_14_3_um_filter_50_9</name>
    <dbReference type="NCBI Taxonomy" id="1975035"/>
    <lineage>
        <taxon>Bacteria</taxon>
        <taxon>Candidatus Uhriibacteriota</taxon>
    </lineage>
</organism>
<dbReference type="EMBL" id="PFWU01000005">
    <property type="protein sequence ID" value="PJA46272.1"/>
    <property type="molecule type" value="Genomic_DNA"/>
</dbReference>
<keyword evidence="1" id="KW-0472">Membrane</keyword>
<dbReference type="Proteomes" id="UP000229385">
    <property type="component" value="Unassembled WGS sequence"/>
</dbReference>
<evidence type="ECO:0000313" key="3">
    <source>
        <dbReference type="Proteomes" id="UP000229385"/>
    </source>
</evidence>
<evidence type="ECO:0000256" key="1">
    <source>
        <dbReference type="SAM" id="Phobius"/>
    </source>
</evidence>
<reference evidence="3" key="1">
    <citation type="submission" date="2017-09" db="EMBL/GenBank/DDBJ databases">
        <title>Depth-based differentiation of microbial function through sediment-hosted aquifers and enrichment of novel symbionts in the deep terrestrial subsurface.</title>
        <authorList>
            <person name="Probst A.J."/>
            <person name="Ladd B."/>
            <person name="Jarett J.K."/>
            <person name="Geller-Mcgrath D.E."/>
            <person name="Sieber C.M.K."/>
            <person name="Emerson J.B."/>
            <person name="Anantharaman K."/>
            <person name="Thomas B.C."/>
            <person name="Malmstrom R."/>
            <person name="Stieglmeier M."/>
            <person name="Klingl A."/>
            <person name="Woyke T."/>
            <person name="Ryan C.M."/>
            <person name="Banfield J.F."/>
        </authorList>
    </citation>
    <scope>NUCLEOTIDE SEQUENCE [LARGE SCALE GENOMIC DNA]</scope>
</reference>
<gene>
    <name evidence="2" type="ORF">CO174_00495</name>
</gene>
<keyword evidence="1" id="KW-1133">Transmembrane helix</keyword>
<proteinExistence type="predicted"/>
<protein>
    <submittedName>
        <fullName evidence="2">Uncharacterized protein</fullName>
    </submittedName>
</protein>